<comment type="similarity">
    <text evidence="5">Belongs to the aconitase/IPM isomerase family.</text>
</comment>
<dbReference type="PROSITE" id="PS01244">
    <property type="entry name" value="ACONITASE_2"/>
    <property type="match status" value="1"/>
</dbReference>
<comment type="pathway">
    <text evidence="3">Carbohydrate metabolism; tricarboxylic acid cycle; isocitrate from oxaloacetate: step 2/2.</text>
</comment>
<dbReference type="GO" id="GO:0003994">
    <property type="term" value="F:aconitate hydratase activity"/>
    <property type="evidence" value="ECO:0007669"/>
    <property type="project" value="UniProtKB-EC"/>
</dbReference>
<dbReference type="InterPro" id="IPR018136">
    <property type="entry name" value="Aconitase_4Fe-4S_BS"/>
</dbReference>
<evidence type="ECO:0000313" key="26">
    <source>
        <dbReference type="Proteomes" id="UP001515480"/>
    </source>
</evidence>
<dbReference type="Gene3D" id="3.20.19.10">
    <property type="entry name" value="Aconitase, domain 4"/>
    <property type="match status" value="1"/>
</dbReference>
<dbReference type="Pfam" id="PF11791">
    <property type="entry name" value="Aconitase_B_N"/>
    <property type="match status" value="1"/>
</dbReference>
<dbReference type="InterPro" id="IPR015928">
    <property type="entry name" value="Aconitase/3IPM_dehydase_swvl"/>
</dbReference>
<evidence type="ECO:0000256" key="1">
    <source>
        <dbReference type="ARBA" id="ARBA00000118"/>
    </source>
</evidence>
<dbReference type="Gene3D" id="1.25.40.310">
    <property type="entry name" value="Aconitate B, HEAT-like domain"/>
    <property type="match status" value="1"/>
</dbReference>
<comment type="pathway">
    <text evidence="4">Organic acid metabolism; propanoate degradation.</text>
</comment>
<dbReference type="GO" id="GO:0019629">
    <property type="term" value="P:propionate catabolic process, 2-methylcitrate cycle"/>
    <property type="evidence" value="ECO:0007669"/>
    <property type="project" value="UniProtKB-ARBA"/>
</dbReference>
<evidence type="ECO:0000256" key="21">
    <source>
        <dbReference type="ARBA" id="ARBA00032417"/>
    </source>
</evidence>
<comment type="caution">
    <text evidence="25">The sequence shown here is derived from an EMBL/GenBank/DDBJ whole genome shotgun (WGS) entry which is preliminary data.</text>
</comment>
<keyword evidence="11" id="KW-0479">Metal-binding</keyword>
<dbReference type="InterPro" id="IPR015932">
    <property type="entry name" value="Aconitase_dom2"/>
</dbReference>
<evidence type="ECO:0000256" key="10">
    <source>
        <dbReference type="ARBA" id="ARBA00022532"/>
    </source>
</evidence>
<feature type="domain" description="Aconitase B HEAT-like" evidence="24">
    <location>
        <begin position="36"/>
        <end position="188"/>
    </location>
</feature>
<evidence type="ECO:0000256" key="6">
    <source>
        <dbReference type="ARBA" id="ARBA00012926"/>
    </source>
</evidence>
<dbReference type="SUPFAM" id="SSF74778">
    <property type="entry name" value="Aconitase B, N-terminal domain"/>
    <property type="match status" value="1"/>
</dbReference>
<dbReference type="GO" id="GO:0051539">
    <property type="term" value="F:4 iron, 4 sulfur cluster binding"/>
    <property type="evidence" value="ECO:0007669"/>
    <property type="project" value="UniProtKB-KW"/>
</dbReference>
<evidence type="ECO:0000256" key="13">
    <source>
        <dbReference type="ARBA" id="ARBA00023004"/>
    </source>
</evidence>
<evidence type="ECO:0000259" key="23">
    <source>
        <dbReference type="Pfam" id="PF06434"/>
    </source>
</evidence>
<dbReference type="NCBIfam" id="TIGR00117">
    <property type="entry name" value="acnB"/>
    <property type="match status" value="1"/>
</dbReference>
<dbReference type="GO" id="GO:0003730">
    <property type="term" value="F:mRNA 3'-UTR binding"/>
    <property type="evidence" value="ECO:0007669"/>
    <property type="project" value="UniProtKB-ARBA"/>
</dbReference>
<dbReference type="InterPro" id="IPR036288">
    <property type="entry name" value="Aconitase_B_HEAT-like_dom_sf"/>
</dbReference>
<keyword evidence="12" id="KW-0694">RNA-binding</keyword>
<dbReference type="Gene3D" id="3.30.499.10">
    <property type="entry name" value="Aconitase, domain 3"/>
    <property type="match status" value="2"/>
</dbReference>
<evidence type="ECO:0000259" key="24">
    <source>
        <dbReference type="Pfam" id="PF11791"/>
    </source>
</evidence>
<comment type="cofactor">
    <cofactor evidence="2">
        <name>[4Fe-4S] cluster</name>
        <dbReference type="ChEBI" id="CHEBI:49883"/>
    </cofactor>
</comment>
<evidence type="ECO:0000256" key="20">
    <source>
        <dbReference type="ARBA" id="ARBA00031977"/>
    </source>
</evidence>
<keyword evidence="15" id="KW-0456">Lyase</keyword>
<dbReference type="Pfam" id="PF06434">
    <property type="entry name" value="Aconitase_2_N"/>
    <property type="match status" value="1"/>
</dbReference>
<dbReference type="AlphaFoldDB" id="A0AB34IB11"/>
<keyword evidence="13" id="KW-0408">Iron</keyword>
<evidence type="ECO:0000256" key="5">
    <source>
        <dbReference type="ARBA" id="ARBA00007185"/>
    </source>
</evidence>
<keyword evidence="26" id="KW-1185">Reference proteome</keyword>
<evidence type="ECO:0000259" key="22">
    <source>
        <dbReference type="Pfam" id="PF00330"/>
    </source>
</evidence>
<dbReference type="InterPro" id="IPR050926">
    <property type="entry name" value="Aconitase/IPM_isomerase"/>
</dbReference>
<evidence type="ECO:0000256" key="9">
    <source>
        <dbReference type="ARBA" id="ARBA00022485"/>
    </source>
</evidence>
<dbReference type="PANTHER" id="PTHR43160">
    <property type="entry name" value="ACONITATE HYDRATASE B"/>
    <property type="match status" value="1"/>
</dbReference>
<dbReference type="Gene3D" id="3.40.1060.10">
    <property type="entry name" value="Aconitase, Domain 2"/>
    <property type="match status" value="1"/>
</dbReference>
<comment type="catalytic activity">
    <reaction evidence="1">
        <text>(2S,3R)-3-hydroxybutane-1,2,3-tricarboxylate = 2-methyl-cis-aconitate + H2O</text>
        <dbReference type="Rhea" id="RHEA:17941"/>
        <dbReference type="ChEBI" id="CHEBI:15377"/>
        <dbReference type="ChEBI" id="CHEBI:57429"/>
        <dbReference type="ChEBI" id="CHEBI:57872"/>
        <dbReference type="EC" id="4.2.1.99"/>
    </reaction>
</comment>
<sequence length="900" mass="96721">MKALRLAPPLRRLPPLRARALTPSPPLRHASTFLTAYQKHVDERAALGIVPKPLDAAQVSELTALLASPPEEEKELLLELLWQRVPPGVDEAAYVKAGFLAAIAKGKASCPVIDGATAVKMLGTMQGGYNVSPLIEALDDKALAPIAAEALGKTILVFDAFHDVEEKARAGNAAAQGVMRAWAEAEWFTSKPKVPEVLTRTVFLVSGETNTDDLSPAPDAWSRPDIPLHALAMLKFPREGITDAPAQIAELKEKGFPLAYVGDVVGTGSSRKSATNSVLWYMGLDIPYVPNKRTSGVCIGGKIAPIFFNTMEDSGALPIEMDVSKLKMGDVIDIMPYEGVVKDHQSGEQICTFKMKTEVLFDEVRAGGRIPLIIGRALTARARESLGLAASDAFLSMGKPKPPPKGYTLAQKMVGKACGVAGVLPGDYCEPMMTTVGSQDTTGPMTRDELKDLACLGFSADLVMQSFCHTAAYPKPVDVTTHHTLPDFIMNRGGVSLRPGDGIIHSWLNRMLIPDTVGTGGDSHTRFPIGISFPAGSGLVAFAAAAGVMPLDMPESVLVRFSGTMQPGITLRDLVHAIPYAAKQVGLLTVAKQGKVNVFSGKVLEIEGLGHLKCEQAFELSDASAERSAAGCTIQLDEAPILEYLKSNMVMLKWMIAEGYGDVRTLERRIARMEAWVEHPTLLKADKEATYSETLEINLDEIKEPILCAPNDPDDARLLSEVAGRPIDEVFIGSCMTNIGHFRAAGKMLDGFEGQLPTRLWVAPPTKMDAAQLTAEGYYSIYGKAGARTEMPGCSLCMGNQARVGDSTTVVSTSTRNFPNRLGKGANVFLASAELAAVAAITGKLPTVDEYLESWKKINATADDTYRYLNFDTLPSYTDRAHTVTLSPDVVEAARKLQAA</sequence>
<dbReference type="GO" id="GO:0046872">
    <property type="term" value="F:metal ion binding"/>
    <property type="evidence" value="ECO:0007669"/>
    <property type="project" value="UniProtKB-KW"/>
</dbReference>
<protein>
    <recommendedName>
        <fullName evidence="8">Aconitate hydratase B</fullName>
        <ecNumber evidence="6">4.2.1.3</ecNumber>
        <ecNumber evidence="7">4.2.1.99</ecNumber>
    </recommendedName>
    <alternativeName>
        <fullName evidence="19">(2R,3S)-2-methylisocitrate dehydratase</fullName>
    </alternativeName>
    <alternativeName>
        <fullName evidence="17">(2S,3R)-3-hydroxybutane-1,2,3-tricarboxylate dehydratase</fullName>
    </alternativeName>
    <alternativeName>
        <fullName evidence="21">2-methyl-cis-aconitate hydratase</fullName>
    </alternativeName>
    <alternativeName>
        <fullName evidence="20">Iron-responsive protein-like</fullName>
    </alternativeName>
    <alternativeName>
        <fullName evidence="18">RNA-binding protein</fullName>
    </alternativeName>
</protein>
<dbReference type="GO" id="GO:0047456">
    <property type="term" value="F:2-methylisocitrate dehydratase activity"/>
    <property type="evidence" value="ECO:0007669"/>
    <property type="project" value="UniProtKB-EC"/>
</dbReference>
<feature type="domain" description="Aconitase B swivel" evidence="23">
    <location>
        <begin position="201"/>
        <end position="407"/>
    </location>
</feature>
<dbReference type="FunFam" id="3.30.499.10:FF:000008">
    <property type="entry name" value="Aconitate hydratase B"/>
    <property type="match status" value="1"/>
</dbReference>
<dbReference type="InterPro" id="IPR004406">
    <property type="entry name" value="Aconitase_B"/>
</dbReference>
<dbReference type="PANTHER" id="PTHR43160:SF4">
    <property type="entry name" value="ACONITATE HYDRATASE B"/>
    <property type="match status" value="1"/>
</dbReference>
<evidence type="ECO:0000256" key="17">
    <source>
        <dbReference type="ARBA" id="ARBA00030846"/>
    </source>
</evidence>
<dbReference type="PIRSF" id="PIRSF036687">
    <property type="entry name" value="AcnB"/>
    <property type="match status" value="1"/>
</dbReference>
<dbReference type="CDD" id="cd01576">
    <property type="entry name" value="AcnB_Swivel"/>
    <property type="match status" value="1"/>
</dbReference>
<organism evidence="25 26">
    <name type="scientific">Prymnesium parvum</name>
    <name type="common">Toxic golden alga</name>
    <dbReference type="NCBI Taxonomy" id="97485"/>
    <lineage>
        <taxon>Eukaryota</taxon>
        <taxon>Haptista</taxon>
        <taxon>Haptophyta</taxon>
        <taxon>Prymnesiophyceae</taxon>
        <taxon>Prymnesiales</taxon>
        <taxon>Prymnesiaceae</taxon>
        <taxon>Prymnesium</taxon>
    </lineage>
</organism>
<evidence type="ECO:0000256" key="19">
    <source>
        <dbReference type="ARBA" id="ARBA00031613"/>
    </source>
</evidence>
<feature type="domain" description="Aconitase/3-isopropylmalate dehydratase large subunit alpha/beta/alpha" evidence="22">
    <location>
        <begin position="497"/>
        <end position="722"/>
    </location>
</feature>
<evidence type="ECO:0000256" key="15">
    <source>
        <dbReference type="ARBA" id="ARBA00023239"/>
    </source>
</evidence>
<dbReference type="InterPro" id="IPR036008">
    <property type="entry name" value="Aconitase_4Fe-4S_dom"/>
</dbReference>
<dbReference type="InterPro" id="IPR001030">
    <property type="entry name" value="Acoase/IPM_deHydtase_lsu_aba"/>
</dbReference>
<comment type="catalytic activity">
    <reaction evidence="16">
        <text>citrate = D-threo-isocitrate</text>
        <dbReference type="Rhea" id="RHEA:10336"/>
        <dbReference type="ChEBI" id="CHEBI:15562"/>
        <dbReference type="ChEBI" id="CHEBI:16947"/>
        <dbReference type="EC" id="4.2.1.3"/>
    </reaction>
</comment>
<dbReference type="FunFam" id="1.25.40.310:FF:000001">
    <property type="entry name" value="Aconitate hydratase B"/>
    <property type="match status" value="1"/>
</dbReference>
<evidence type="ECO:0000256" key="14">
    <source>
        <dbReference type="ARBA" id="ARBA00023014"/>
    </source>
</evidence>
<dbReference type="GO" id="GO:0005829">
    <property type="term" value="C:cytosol"/>
    <property type="evidence" value="ECO:0007669"/>
    <property type="project" value="InterPro"/>
</dbReference>
<gene>
    <name evidence="25" type="ORF">AB1Y20_016560</name>
</gene>
<dbReference type="EC" id="4.2.1.3" evidence="6"/>
<evidence type="ECO:0000256" key="3">
    <source>
        <dbReference type="ARBA" id="ARBA00004717"/>
    </source>
</evidence>
<dbReference type="EMBL" id="JBGBPQ010000031">
    <property type="protein sequence ID" value="KAL1495697.1"/>
    <property type="molecule type" value="Genomic_DNA"/>
</dbReference>
<dbReference type="FunFam" id="3.30.499.10:FF:000001">
    <property type="entry name" value="Aconitate hydratase B"/>
    <property type="match status" value="1"/>
</dbReference>
<evidence type="ECO:0000256" key="7">
    <source>
        <dbReference type="ARBA" id="ARBA00013250"/>
    </source>
</evidence>
<accession>A0AB34IB11</accession>
<evidence type="ECO:0000256" key="11">
    <source>
        <dbReference type="ARBA" id="ARBA00022723"/>
    </source>
</evidence>
<dbReference type="EC" id="4.2.1.99" evidence="7"/>
<dbReference type="NCBIfam" id="NF006690">
    <property type="entry name" value="PRK09238.1"/>
    <property type="match status" value="1"/>
</dbReference>
<evidence type="ECO:0000256" key="2">
    <source>
        <dbReference type="ARBA" id="ARBA00001966"/>
    </source>
</evidence>
<name>A0AB34IB11_PRYPA</name>
<keyword evidence="10" id="KW-0816">Tricarboxylic acid cycle</keyword>
<evidence type="ECO:0000256" key="16">
    <source>
        <dbReference type="ARBA" id="ARBA00023501"/>
    </source>
</evidence>
<dbReference type="GO" id="GO:0006099">
    <property type="term" value="P:tricarboxylic acid cycle"/>
    <property type="evidence" value="ECO:0007669"/>
    <property type="project" value="UniProtKB-KW"/>
</dbReference>
<evidence type="ECO:0000256" key="12">
    <source>
        <dbReference type="ARBA" id="ARBA00022884"/>
    </source>
</evidence>
<evidence type="ECO:0000256" key="8">
    <source>
        <dbReference type="ARBA" id="ARBA00019379"/>
    </source>
</evidence>
<dbReference type="SUPFAM" id="SSF53732">
    <property type="entry name" value="Aconitase iron-sulfur domain"/>
    <property type="match status" value="1"/>
</dbReference>
<dbReference type="CDD" id="cd01581">
    <property type="entry name" value="AcnB"/>
    <property type="match status" value="1"/>
</dbReference>
<reference evidence="25 26" key="1">
    <citation type="journal article" date="2024" name="Science">
        <title>Giant polyketide synthase enzymes in the biosynthesis of giant marine polyether toxins.</title>
        <authorList>
            <person name="Fallon T.R."/>
            <person name="Shende V.V."/>
            <person name="Wierzbicki I.H."/>
            <person name="Pendleton A.L."/>
            <person name="Watervoot N.F."/>
            <person name="Auber R.P."/>
            <person name="Gonzalez D.J."/>
            <person name="Wisecaver J.H."/>
            <person name="Moore B.S."/>
        </authorList>
    </citation>
    <scope>NUCLEOTIDE SEQUENCE [LARGE SCALE GENOMIC DNA]</scope>
    <source>
        <strain evidence="25 26">12B1</strain>
    </source>
</reference>
<keyword evidence="14" id="KW-0411">Iron-sulfur</keyword>
<dbReference type="InterPro" id="IPR015929">
    <property type="entry name" value="Aconitase_B_swivel"/>
</dbReference>
<dbReference type="Proteomes" id="UP001515480">
    <property type="component" value="Unassembled WGS sequence"/>
</dbReference>
<dbReference type="FunFam" id="3.20.19.10:FF:000004">
    <property type="entry name" value="Aconitate hydratase B"/>
    <property type="match status" value="1"/>
</dbReference>
<feature type="domain" description="Aconitase/3-isopropylmalate dehydratase large subunit alpha/beta/alpha" evidence="22">
    <location>
        <begin position="723"/>
        <end position="843"/>
    </location>
</feature>
<dbReference type="InterPro" id="IPR015933">
    <property type="entry name" value="Aconitase_B_HEAT-like_dom"/>
</dbReference>
<evidence type="ECO:0000256" key="18">
    <source>
        <dbReference type="ARBA" id="ARBA00031081"/>
    </source>
</evidence>
<proteinExistence type="inferred from homology"/>
<keyword evidence="9" id="KW-0004">4Fe-4S</keyword>
<dbReference type="SUPFAM" id="SSF52016">
    <property type="entry name" value="LeuD/IlvD-like"/>
    <property type="match status" value="1"/>
</dbReference>
<evidence type="ECO:0000313" key="25">
    <source>
        <dbReference type="EMBL" id="KAL1495697.1"/>
    </source>
</evidence>
<dbReference type="InterPro" id="IPR015931">
    <property type="entry name" value="Acnase/IPM_dHydase_lsu_aba_1/3"/>
</dbReference>
<dbReference type="Pfam" id="PF00330">
    <property type="entry name" value="Aconitase"/>
    <property type="match status" value="2"/>
</dbReference>
<evidence type="ECO:0000256" key="4">
    <source>
        <dbReference type="ARBA" id="ARBA00005026"/>
    </source>
</evidence>